<dbReference type="Gene3D" id="3.20.20.370">
    <property type="entry name" value="Glycoside hydrolase/deacetylase"/>
    <property type="match status" value="1"/>
</dbReference>
<evidence type="ECO:0000313" key="1">
    <source>
        <dbReference type="EMBL" id="RKF18084.1"/>
    </source>
</evidence>
<dbReference type="PANTHER" id="PTHR30292:SF0">
    <property type="entry name" value="5-OXOPROLINASE SUBUNIT A"/>
    <property type="match status" value="1"/>
</dbReference>
<dbReference type="InterPro" id="IPR011330">
    <property type="entry name" value="Glyco_hydro/deAcase_b/a-brl"/>
</dbReference>
<reference evidence="1 2" key="1">
    <citation type="submission" date="2018-09" db="EMBL/GenBank/DDBJ databases">
        <authorList>
            <person name="Wang Z."/>
        </authorList>
    </citation>
    <scope>NUCLEOTIDE SEQUENCE [LARGE SCALE GENOMIC DNA]</scope>
    <source>
        <strain evidence="1 2">ALS 81</strain>
    </source>
</reference>
<dbReference type="GO" id="GO:0017168">
    <property type="term" value="F:5-oxoprolinase (ATP-hydrolyzing) activity"/>
    <property type="evidence" value="ECO:0007669"/>
    <property type="project" value="UniProtKB-EC"/>
</dbReference>
<protein>
    <submittedName>
        <fullName evidence="1">5-oxoprolinase subunit PxpA</fullName>
        <ecNumber evidence="1">3.5.2.9</ecNumber>
    </submittedName>
</protein>
<dbReference type="RefSeq" id="WP_120355310.1">
    <property type="nucleotide sequence ID" value="NZ_RAQO01000006.1"/>
</dbReference>
<organism evidence="1 2">
    <name type="scientific">Alginatibacterium sediminis</name>
    <dbReference type="NCBI Taxonomy" id="2164068"/>
    <lineage>
        <taxon>Bacteria</taxon>
        <taxon>Pseudomonadati</taxon>
        <taxon>Pseudomonadota</taxon>
        <taxon>Gammaproteobacteria</taxon>
        <taxon>Alteromonadales</taxon>
        <taxon>Alteromonadaceae</taxon>
        <taxon>Alginatibacterium</taxon>
    </lineage>
</organism>
<proteinExistence type="predicted"/>
<dbReference type="PANTHER" id="PTHR30292">
    <property type="entry name" value="UNCHARACTERIZED PROTEIN YBGL-RELATED"/>
    <property type="match status" value="1"/>
</dbReference>
<name>A0A420EBP9_9ALTE</name>
<dbReference type="EC" id="3.5.2.9" evidence="1"/>
<dbReference type="SUPFAM" id="SSF88713">
    <property type="entry name" value="Glycoside hydrolase/deacetylase"/>
    <property type="match status" value="1"/>
</dbReference>
<comment type="caution">
    <text evidence="1">The sequence shown here is derived from an EMBL/GenBank/DDBJ whole genome shotgun (WGS) entry which is preliminary data.</text>
</comment>
<sequence length="242" mass="26376">MKLNCDMGESYGNWTIGLDSEVMPWIDMANIACGFHASDPDVMANTIQLAKQHQVEIGAHPGYNDKQGFGRRSIPHSFDQIKNLVAYQIGAMQSMCALQQCQLEYVKPHGALYNDMMDSLEVFEAIVEAVALTMDDPKLMLLATSDAQPYQSIAQQHQVELIFEAFADRAYTAQGKLVPRTQEGAVLHDSSAIIQQVVSLATFGSIRAIDGSVLALEVDTICVHGDNAESVQSVKAIKAAIS</sequence>
<dbReference type="EMBL" id="RAQO01000006">
    <property type="protein sequence ID" value="RKF18084.1"/>
    <property type="molecule type" value="Genomic_DNA"/>
</dbReference>
<dbReference type="Pfam" id="PF03746">
    <property type="entry name" value="LamB_YcsF"/>
    <property type="match status" value="1"/>
</dbReference>
<dbReference type="GO" id="GO:0005975">
    <property type="term" value="P:carbohydrate metabolic process"/>
    <property type="evidence" value="ECO:0007669"/>
    <property type="project" value="InterPro"/>
</dbReference>
<keyword evidence="1" id="KW-0378">Hydrolase</keyword>
<dbReference type="NCBIfam" id="NF003814">
    <property type="entry name" value="PRK05406.1-3"/>
    <property type="match status" value="1"/>
</dbReference>
<keyword evidence="2" id="KW-1185">Reference proteome</keyword>
<dbReference type="OrthoDB" id="9773478at2"/>
<dbReference type="Proteomes" id="UP000286482">
    <property type="component" value="Unassembled WGS sequence"/>
</dbReference>
<dbReference type="CDD" id="cd10787">
    <property type="entry name" value="LamB_YcsF_like"/>
    <property type="match status" value="1"/>
</dbReference>
<accession>A0A420EBP9</accession>
<dbReference type="AlphaFoldDB" id="A0A420EBP9"/>
<gene>
    <name evidence="1" type="primary">pxpA</name>
    <name evidence="1" type="ORF">DBZ36_12670</name>
</gene>
<dbReference type="NCBIfam" id="NF003816">
    <property type="entry name" value="PRK05406.1-5"/>
    <property type="match status" value="1"/>
</dbReference>
<dbReference type="InterPro" id="IPR005501">
    <property type="entry name" value="LamB/YcsF/PxpA-like"/>
</dbReference>
<evidence type="ECO:0000313" key="2">
    <source>
        <dbReference type="Proteomes" id="UP000286482"/>
    </source>
</evidence>